<dbReference type="InterPro" id="IPR050707">
    <property type="entry name" value="HTH_MetabolicPath_Reg"/>
</dbReference>
<dbReference type="RefSeq" id="WP_244768629.1">
    <property type="nucleotide sequence ID" value="NZ_BSOP01000030.1"/>
</dbReference>
<comment type="caution">
    <text evidence="6">The sequence shown here is derived from an EMBL/GenBank/DDBJ whole genome shotgun (WGS) entry which is preliminary data.</text>
</comment>
<feature type="domain" description="IclR-ED" evidence="5">
    <location>
        <begin position="77"/>
        <end position="261"/>
    </location>
</feature>
<dbReference type="Gene3D" id="1.10.10.10">
    <property type="entry name" value="Winged helix-like DNA-binding domain superfamily/Winged helix DNA-binding domain"/>
    <property type="match status" value="1"/>
</dbReference>
<dbReference type="PROSITE" id="PS51078">
    <property type="entry name" value="ICLR_ED"/>
    <property type="match status" value="1"/>
</dbReference>
<evidence type="ECO:0000313" key="6">
    <source>
        <dbReference type="EMBL" id="GLR52530.1"/>
    </source>
</evidence>
<evidence type="ECO:0000313" key="7">
    <source>
        <dbReference type="Proteomes" id="UP001156702"/>
    </source>
</evidence>
<accession>A0ABQ5ZKG5</accession>
<dbReference type="PANTHER" id="PTHR30136">
    <property type="entry name" value="HELIX-TURN-HELIX TRANSCRIPTIONAL REGULATOR, ICLR FAMILY"/>
    <property type="match status" value="1"/>
</dbReference>
<feature type="domain" description="HTH iclR-type" evidence="4">
    <location>
        <begin position="14"/>
        <end position="76"/>
    </location>
</feature>
<reference evidence="7" key="1">
    <citation type="journal article" date="2019" name="Int. J. Syst. Evol. Microbiol.">
        <title>The Global Catalogue of Microorganisms (GCM) 10K type strain sequencing project: providing services to taxonomists for standard genome sequencing and annotation.</title>
        <authorList>
            <consortium name="The Broad Institute Genomics Platform"/>
            <consortium name="The Broad Institute Genome Sequencing Center for Infectious Disease"/>
            <person name="Wu L."/>
            <person name="Ma J."/>
        </authorList>
    </citation>
    <scope>NUCLEOTIDE SEQUENCE [LARGE SCALE GENOMIC DNA]</scope>
    <source>
        <strain evidence="7">NBRC 102122</strain>
    </source>
</reference>
<keyword evidence="2" id="KW-0238">DNA-binding</keyword>
<dbReference type="Gene3D" id="3.30.450.40">
    <property type="match status" value="1"/>
</dbReference>
<dbReference type="EMBL" id="BSOP01000030">
    <property type="protein sequence ID" value="GLR52530.1"/>
    <property type="molecule type" value="Genomic_DNA"/>
</dbReference>
<dbReference type="SUPFAM" id="SSF46785">
    <property type="entry name" value="Winged helix' DNA-binding domain"/>
    <property type="match status" value="1"/>
</dbReference>
<keyword evidence="3" id="KW-0804">Transcription</keyword>
<gene>
    <name evidence="6" type="ORF">GCM10007923_37440</name>
</gene>
<dbReference type="InterPro" id="IPR014757">
    <property type="entry name" value="Tscrpt_reg_IclR_C"/>
</dbReference>
<evidence type="ECO:0000259" key="5">
    <source>
        <dbReference type="PROSITE" id="PS51078"/>
    </source>
</evidence>
<dbReference type="SMART" id="SM00346">
    <property type="entry name" value="HTH_ICLR"/>
    <property type="match status" value="1"/>
</dbReference>
<dbReference type="SUPFAM" id="SSF55781">
    <property type="entry name" value="GAF domain-like"/>
    <property type="match status" value="1"/>
</dbReference>
<evidence type="ECO:0000256" key="3">
    <source>
        <dbReference type="ARBA" id="ARBA00023163"/>
    </source>
</evidence>
<protein>
    <submittedName>
        <fullName evidence="6">Transcriptional regulator</fullName>
    </submittedName>
</protein>
<dbReference type="Proteomes" id="UP001156702">
    <property type="component" value="Unassembled WGS sequence"/>
</dbReference>
<dbReference type="Pfam" id="PF09339">
    <property type="entry name" value="HTH_IclR"/>
    <property type="match status" value="1"/>
</dbReference>
<organism evidence="6 7">
    <name type="scientific">Shinella yambaruensis</name>
    <dbReference type="NCBI Taxonomy" id="415996"/>
    <lineage>
        <taxon>Bacteria</taxon>
        <taxon>Pseudomonadati</taxon>
        <taxon>Pseudomonadota</taxon>
        <taxon>Alphaproteobacteria</taxon>
        <taxon>Hyphomicrobiales</taxon>
        <taxon>Rhizobiaceae</taxon>
        <taxon>Shinella</taxon>
    </lineage>
</organism>
<evidence type="ECO:0000256" key="2">
    <source>
        <dbReference type="ARBA" id="ARBA00023125"/>
    </source>
</evidence>
<keyword evidence="7" id="KW-1185">Reference proteome</keyword>
<dbReference type="InterPro" id="IPR029016">
    <property type="entry name" value="GAF-like_dom_sf"/>
</dbReference>
<evidence type="ECO:0000256" key="1">
    <source>
        <dbReference type="ARBA" id="ARBA00023015"/>
    </source>
</evidence>
<name>A0ABQ5ZKG5_9HYPH</name>
<dbReference type="Pfam" id="PF01614">
    <property type="entry name" value="IclR_C"/>
    <property type="match status" value="1"/>
</dbReference>
<dbReference type="InterPro" id="IPR005471">
    <property type="entry name" value="Tscrpt_reg_IclR_N"/>
</dbReference>
<dbReference type="InterPro" id="IPR036390">
    <property type="entry name" value="WH_DNA-bd_sf"/>
</dbReference>
<evidence type="ECO:0000259" key="4">
    <source>
        <dbReference type="PROSITE" id="PS51077"/>
    </source>
</evidence>
<dbReference type="PROSITE" id="PS51077">
    <property type="entry name" value="HTH_ICLR"/>
    <property type="match status" value="1"/>
</dbReference>
<dbReference type="PANTHER" id="PTHR30136:SF34">
    <property type="entry name" value="TRANSCRIPTIONAL REGULATOR"/>
    <property type="match status" value="1"/>
</dbReference>
<keyword evidence="1" id="KW-0805">Transcription regulation</keyword>
<proteinExistence type="predicted"/>
<sequence length="262" mass="28849">MAEEKKDTDDHLLVGSVVKAFRVLEAFDRPHRSMGFSEISRVTGLEKSAAQRAAHTLWRLGYLEKTPGSGEYRLSLRCQDIGMRFAETNRIVEAVAPYISLLRRKTQASVNLTMLDGTETVFVQRHTTVDMLGNKLGVRARLPAYCTATGIAMLARLPDDEVRDVLARSDLRPVMPNTVWQTDRILERIGETRAQRYAFGVEEDMASDITLACGFTDPATGDVAAIGLSYFSGTTSVEEVHAQARDLLVSVVDNLAGELAGN</sequence>
<dbReference type="InterPro" id="IPR036388">
    <property type="entry name" value="WH-like_DNA-bd_sf"/>
</dbReference>